<evidence type="ECO:0000256" key="2">
    <source>
        <dbReference type="ARBA" id="ARBA00004754"/>
    </source>
</evidence>
<dbReference type="SUPFAM" id="SSF158694">
    <property type="entry name" value="UraD-Like"/>
    <property type="match status" value="1"/>
</dbReference>
<dbReference type="InterPro" id="IPR036778">
    <property type="entry name" value="OHCU_decarboxylase_sf"/>
</dbReference>
<feature type="region of interest" description="Disordered" evidence="7">
    <location>
        <begin position="71"/>
        <end position="92"/>
    </location>
</feature>
<evidence type="ECO:0000313" key="10">
    <source>
        <dbReference type="Proteomes" id="UP000075680"/>
    </source>
</evidence>
<evidence type="ECO:0000259" key="8">
    <source>
        <dbReference type="Pfam" id="PF09349"/>
    </source>
</evidence>
<dbReference type="PANTHER" id="PTHR43466">
    <property type="entry name" value="2-OXO-4-HYDROXY-4-CARBOXY-5-UREIDOIMIDAZOLINE DECARBOXYLASE-RELATED"/>
    <property type="match status" value="1"/>
</dbReference>
<dbReference type="Gene3D" id="1.10.3330.10">
    <property type="entry name" value="Oxo-4-hydroxy-4-carboxy-5-ureidoimidazoline decarboxylase"/>
    <property type="match status" value="1"/>
</dbReference>
<dbReference type="PATRIC" id="fig|52133.18.peg.2695"/>
<dbReference type="GO" id="GO:0019628">
    <property type="term" value="P:urate catabolic process"/>
    <property type="evidence" value="ECO:0007669"/>
    <property type="project" value="TreeGrafter"/>
</dbReference>
<dbReference type="InterPro" id="IPR018020">
    <property type="entry name" value="OHCU_decarboxylase"/>
</dbReference>
<keyword evidence="4" id="KW-0659">Purine metabolism</keyword>
<accession>A0A150HLL5</accession>
<dbReference type="Proteomes" id="UP000075680">
    <property type="component" value="Unassembled WGS sequence"/>
</dbReference>
<evidence type="ECO:0000256" key="5">
    <source>
        <dbReference type="ARBA" id="ARBA00022793"/>
    </source>
</evidence>
<name>A0A150HLL5_9GAMM</name>
<dbReference type="RefSeq" id="WP_061519321.1">
    <property type="nucleotide sequence ID" value="NZ_JRUE01000210.1"/>
</dbReference>
<dbReference type="NCBIfam" id="TIGR03180">
    <property type="entry name" value="UraD_2"/>
    <property type="match status" value="1"/>
</dbReference>
<sequence>MDLEQFNQLDTAHAEAALSPCVHIHSWIEHLVQHRPYSTRDALYQTAKIQAQTWQWSEIANALAQHPRIGEKKAASALSEKEQRFSAKEQGQLGADEDLQQALYQGNLDYESKFGHIFLIRAAGRTGAEMLAELQRRLNNSVVQEQQEVQQQLAEIALIRLEQEIQ</sequence>
<dbReference type="Pfam" id="PF09349">
    <property type="entry name" value="OHCU_decarbox"/>
    <property type="match status" value="1"/>
</dbReference>
<dbReference type="NCBIfam" id="NF010372">
    <property type="entry name" value="PRK13798.1"/>
    <property type="match status" value="1"/>
</dbReference>
<gene>
    <name evidence="9" type="primary">uao</name>
    <name evidence="9" type="ORF">AVENLUH5627_02626</name>
</gene>
<dbReference type="AlphaFoldDB" id="A0A150HLL5"/>
<evidence type="ECO:0000256" key="6">
    <source>
        <dbReference type="ARBA" id="ARBA00023239"/>
    </source>
</evidence>
<evidence type="ECO:0000256" key="3">
    <source>
        <dbReference type="ARBA" id="ARBA00012257"/>
    </source>
</evidence>
<reference evidence="9 10" key="1">
    <citation type="journal article" date="2016" name="Sci. Rep.">
        <title>Genomic and phenotypic characterization of the species Acinetobacter venetianus.</title>
        <authorList>
            <person name="Fondi M."/>
            <person name="Maida I."/>
            <person name="Perrin E."/>
            <person name="Orlandini V."/>
            <person name="La Torre L."/>
            <person name="Bosi E."/>
            <person name="Negroni A."/>
            <person name="Zanaroli G."/>
            <person name="Fava F."/>
            <person name="Decorosi F."/>
            <person name="Giovannetti L."/>
            <person name="Viti C."/>
            <person name="Vaneechoutte M."/>
            <person name="Dijkshoorn L."/>
            <person name="Fani R."/>
        </authorList>
    </citation>
    <scope>NUCLEOTIDE SEQUENCE [LARGE SCALE GENOMIC DNA]</scope>
    <source>
        <strain evidence="9 10">LUH5627</strain>
    </source>
</reference>
<organism evidence="9 10">
    <name type="scientific">Acinetobacter venetianus</name>
    <dbReference type="NCBI Taxonomy" id="52133"/>
    <lineage>
        <taxon>Bacteria</taxon>
        <taxon>Pseudomonadati</taxon>
        <taxon>Pseudomonadota</taxon>
        <taxon>Gammaproteobacteria</taxon>
        <taxon>Moraxellales</taxon>
        <taxon>Moraxellaceae</taxon>
        <taxon>Acinetobacter</taxon>
    </lineage>
</organism>
<dbReference type="InterPro" id="IPR017595">
    <property type="entry name" value="OHCU_decarboxylase-2"/>
</dbReference>
<comment type="caution">
    <text evidence="9">The sequence shown here is derived from an EMBL/GenBank/DDBJ whole genome shotgun (WGS) entry which is preliminary data.</text>
</comment>
<evidence type="ECO:0000256" key="1">
    <source>
        <dbReference type="ARBA" id="ARBA00001163"/>
    </source>
</evidence>
<dbReference type="EC" id="4.1.1.97" evidence="3"/>
<dbReference type="PANTHER" id="PTHR43466:SF1">
    <property type="entry name" value="2-OXO-4-HYDROXY-4-CARBOXY-5-UREIDOIMIDAZOLINE DECARBOXYLASE-RELATED"/>
    <property type="match status" value="1"/>
</dbReference>
<feature type="compositionally biased region" description="Basic and acidic residues" evidence="7">
    <location>
        <begin position="71"/>
        <end position="87"/>
    </location>
</feature>
<dbReference type="GO" id="GO:0051997">
    <property type="term" value="F:2-oxo-4-hydroxy-4-carboxy-5-ureidoimidazoline decarboxylase activity"/>
    <property type="evidence" value="ECO:0007669"/>
    <property type="project" value="UniProtKB-EC"/>
</dbReference>
<evidence type="ECO:0000256" key="7">
    <source>
        <dbReference type="SAM" id="MobiDB-lite"/>
    </source>
</evidence>
<keyword evidence="5" id="KW-0210">Decarboxylase</keyword>
<evidence type="ECO:0000256" key="4">
    <source>
        <dbReference type="ARBA" id="ARBA00022631"/>
    </source>
</evidence>
<dbReference type="EMBL" id="JRUE01000210">
    <property type="protein sequence ID" value="KXZ66342.1"/>
    <property type="molecule type" value="Genomic_DNA"/>
</dbReference>
<evidence type="ECO:0000313" key="9">
    <source>
        <dbReference type="EMBL" id="KXZ66342.1"/>
    </source>
</evidence>
<comment type="pathway">
    <text evidence="2">Purine metabolism; urate degradation; (S)-allantoin from urate: step 3/3.</text>
</comment>
<dbReference type="GO" id="GO:0006144">
    <property type="term" value="P:purine nucleobase metabolic process"/>
    <property type="evidence" value="ECO:0007669"/>
    <property type="project" value="UniProtKB-KW"/>
</dbReference>
<feature type="domain" description="Oxo-4-hydroxy-4-carboxy-5-ureidoimidazoline decarboxylase" evidence="8">
    <location>
        <begin position="7"/>
        <end position="162"/>
    </location>
</feature>
<proteinExistence type="predicted"/>
<protein>
    <recommendedName>
        <fullName evidence="3">2-oxo-4-hydroxy-4-carboxy-5-ureidoimidazoline decarboxylase</fullName>
        <ecNumber evidence="3">4.1.1.97</ecNumber>
    </recommendedName>
</protein>
<keyword evidence="6" id="KW-0456">Lyase</keyword>
<comment type="catalytic activity">
    <reaction evidence="1">
        <text>5-hydroxy-2-oxo-4-ureido-2,5-dihydro-1H-imidazole-5-carboxylate + H(+) = (S)-allantoin + CO2</text>
        <dbReference type="Rhea" id="RHEA:26301"/>
        <dbReference type="ChEBI" id="CHEBI:15378"/>
        <dbReference type="ChEBI" id="CHEBI:15678"/>
        <dbReference type="ChEBI" id="CHEBI:16526"/>
        <dbReference type="ChEBI" id="CHEBI:58639"/>
        <dbReference type="EC" id="4.1.1.97"/>
    </reaction>
</comment>